<dbReference type="NCBIfam" id="TIGR03402">
    <property type="entry name" value="FeS_nifS"/>
    <property type="match status" value="1"/>
</dbReference>
<evidence type="ECO:0000256" key="6">
    <source>
        <dbReference type="ARBA" id="ARBA00022898"/>
    </source>
</evidence>
<keyword evidence="8 10" id="KW-0411">Iron-sulfur</keyword>
<dbReference type="InterPro" id="IPR017772">
    <property type="entry name" value="Cys_deSase_NifS_bac/arc"/>
</dbReference>
<dbReference type="EMBL" id="PVXO01000034">
    <property type="protein sequence ID" value="PRR78926.1"/>
    <property type="molecule type" value="Genomic_DNA"/>
</dbReference>
<evidence type="ECO:0000259" key="11">
    <source>
        <dbReference type="Pfam" id="PF00266"/>
    </source>
</evidence>
<accession>A0A2T0B4W6</accession>
<evidence type="ECO:0000313" key="13">
    <source>
        <dbReference type="Proteomes" id="UP000239706"/>
    </source>
</evidence>
<dbReference type="Gene3D" id="1.10.260.50">
    <property type="match status" value="1"/>
</dbReference>
<dbReference type="NCBIfam" id="NF002806">
    <property type="entry name" value="PRK02948.1"/>
    <property type="match status" value="1"/>
</dbReference>
<dbReference type="GO" id="GO:0006520">
    <property type="term" value="P:amino acid metabolic process"/>
    <property type="evidence" value="ECO:0007669"/>
    <property type="project" value="InterPro"/>
</dbReference>
<name>A0A2T0B4W6_9CLOT</name>
<dbReference type="PIRSF" id="PIRSF005572">
    <property type="entry name" value="NifS"/>
    <property type="match status" value="1"/>
</dbReference>
<evidence type="ECO:0000256" key="10">
    <source>
        <dbReference type="RuleBase" id="RU364075"/>
    </source>
</evidence>
<evidence type="ECO:0000256" key="7">
    <source>
        <dbReference type="ARBA" id="ARBA00023004"/>
    </source>
</evidence>
<reference evidence="12 13" key="1">
    <citation type="submission" date="2018-03" db="EMBL/GenBank/DDBJ databases">
        <title>Genome sequence of Clostridium liquoris DSM 100320.</title>
        <authorList>
            <person name="Poehlein A."/>
            <person name="Daniel R."/>
        </authorList>
    </citation>
    <scope>NUCLEOTIDE SEQUENCE [LARGE SCALE GENOMIC DNA]</scope>
    <source>
        <strain evidence="12 13">DSM 100320</strain>
    </source>
</reference>
<dbReference type="FunFam" id="3.40.640.10:FF:000084">
    <property type="entry name" value="IscS-like cysteine desulfurase"/>
    <property type="match status" value="1"/>
</dbReference>
<dbReference type="InterPro" id="IPR016454">
    <property type="entry name" value="Cysteine_dSase"/>
</dbReference>
<dbReference type="GO" id="GO:0051536">
    <property type="term" value="F:iron-sulfur cluster binding"/>
    <property type="evidence" value="ECO:0007669"/>
    <property type="project" value="UniProtKB-KW"/>
</dbReference>
<dbReference type="Gene3D" id="3.90.1150.10">
    <property type="entry name" value="Aspartate Aminotransferase, domain 1"/>
    <property type="match status" value="1"/>
</dbReference>
<dbReference type="RefSeq" id="WP_106063383.1">
    <property type="nucleotide sequence ID" value="NZ_PVXO01000034.1"/>
</dbReference>
<dbReference type="EC" id="2.8.1.7" evidence="10"/>
<dbReference type="OrthoDB" id="9808002at2"/>
<dbReference type="InterPro" id="IPR015421">
    <property type="entry name" value="PyrdxlP-dep_Trfase_major"/>
</dbReference>
<gene>
    <name evidence="12" type="primary">iscS_1</name>
    <name evidence="12" type="ORF">CLLI_12650</name>
</gene>
<evidence type="ECO:0000256" key="2">
    <source>
        <dbReference type="ARBA" id="ARBA00006490"/>
    </source>
</evidence>
<dbReference type="InterPro" id="IPR015424">
    <property type="entry name" value="PyrdxlP-dep_Trfase"/>
</dbReference>
<evidence type="ECO:0000256" key="1">
    <source>
        <dbReference type="ARBA" id="ARBA00001933"/>
    </source>
</evidence>
<comment type="function">
    <text evidence="10">Catalyzes the removal of elemental sulfur atoms from cysteine to produce alanine.</text>
</comment>
<comment type="caution">
    <text evidence="12">The sequence shown here is derived from an EMBL/GenBank/DDBJ whole genome shotgun (WGS) entry which is preliminary data.</text>
</comment>
<dbReference type="SUPFAM" id="SSF53383">
    <property type="entry name" value="PLP-dependent transferases"/>
    <property type="match status" value="1"/>
</dbReference>
<dbReference type="PANTHER" id="PTHR11601">
    <property type="entry name" value="CYSTEINE DESULFURYLASE FAMILY MEMBER"/>
    <property type="match status" value="1"/>
</dbReference>
<keyword evidence="7 10" id="KW-0408">Iron</keyword>
<dbReference type="GO" id="GO:0046872">
    <property type="term" value="F:metal ion binding"/>
    <property type="evidence" value="ECO:0007669"/>
    <property type="project" value="UniProtKB-KW"/>
</dbReference>
<dbReference type="GO" id="GO:0030170">
    <property type="term" value="F:pyridoxal phosphate binding"/>
    <property type="evidence" value="ECO:0007669"/>
    <property type="project" value="InterPro"/>
</dbReference>
<dbReference type="InterPro" id="IPR000192">
    <property type="entry name" value="Aminotrans_V_dom"/>
</dbReference>
<proteinExistence type="inferred from homology"/>
<dbReference type="GO" id="GO:0031071">
    <property type="term" value="F:cysteine desulfurase activity"/>
    <property type="evidence" value="ECO:0007669"/>
    <property type="project" value="UniProtKB-EC"/>
</dbReference>
<keyword evidence="6 10" id="KW-0663">Pyridoxal phosphate</keyword>
<organism evidence="12 13">
    <name type="scientific">Clostridium liquoris</name>
    <dbReference type="NCBI Taxonomy" id="1289519"/>
    <lineage>
        <taxon>Bacteria</taxon>
        <taxon>Bacillati</taxon>
        <taxon>Bacillota</taxon>
        <taxon>Clostridia</taxon>
        <taxon>Eubacteriales</taxon>
        <taxon>Clostridiaceae</taxon>
        <taxon>Clostridium</taxon>
    </lineage>
</organism>
<dbReference type="Pfam" id="PF00266">
    <property type="entry name" value="Aminotran_5"/>
    <property type="match status" value="1"/>
</dbReference>
<comment type="subunit">
    <text evidence="3">Homodimer.</text>
</comment>
<keyword evidence="5 10" id="KW-0479">Metal-binding</keyword>
<sequence>MEKIIYMDHAATTYVKDEVLKEMQPYFTKYYGNPSSQYSISMENKMAIELAKERISKVINCSPEEIYITSGASEADNWAIKGFALANKHKGNHIITTKIEHEAVLNTCRYLESMGFEVTYLPVDKEGFVKIQDLKEAIKENTILVSIIFANNEIGTIEPIEEIGEICKSKDIVFHTDAVQAFCKIPIDVRNKNIQMASLSAHKIYGPKGIGALYIKKGIKIHNLIHGGAQERGKRAGTENVPLIVGFGKAAELGIKIMEEESKRLSYLRDKLIDKLLQIDGVIVNGPVGGKRLPNNVNVCFQGVYGEDLVFLLDREGICASSGSACQASSMEPSYVLTALGLEKSLAKSSIRLTLGLQTKEEHIDFVGDKLKEIVERIRKNN</sequence>
<evidence type="ECO:0000256" key="5">
    <source>
        <dbReference type="ARBA" id="ARBA00022723"/>
    </source>
</evidence>
<dbReference type="Proteomes" id="UP000239706">
    <property type="component" value="Unassembled WGS sequence"/>
</dbReference>
<dbReference type="InterPro" id="IPR015422">
    <property type="entry name" value="PyrdxlP-dep_Trfase_small"/>
</dbReference>
<evidence type="ECO:0000256" key="8">
    <source>
        <dbReference type="ARBA" id="ARBA00023014"/>
    </source>
</evidence>
<dbReference type="AlphaFoldDB" id="A0A2T0B4W6"/>
<evidence type="ECO:0000256" key="9">
    <source>
        <dbReference type="ARBA" id="ARBA00050776"/>
    </source>
</evidence>
<keyword evidence="13" id="KW-1185">Reference proteome</keyword>
<evidence type="ECO:0000256" key="3">
    <source>
        <dbReference type="ARBA" id="ARBA00011738"/>
    </source>
</evidence>
<comment type="similarity">
    <text evidence="2 10">Belongs to the class-V pyridoxal-phosphate-dependent aminotransferase family. NifS/IscS subfamily.</text>
</comment>
<feature type="domain" description="Aminotransferase class V" evidence="11">
    <location>
        <begin position="5"/>
        <end position="365"/>
    </location>
</feature>
<protein>
    <recommendedName>
        <fullName evidence="10">Cysteine desulfurase</fullName>
        <ecNumber evidence="10">2.8.1.7</ecNumber>
    </recommendedName>
    <alternativeName>
        <fullName evidence="10">Nitrogenase metalloclusters biosynthesis protein NifS</fullName>
    </alternativeName>
</protein>
<keyword evidence="4 10" id="KW-0808">Transferase</keyword>
<comment type="catalytic activity">
    <reaction evidence="9 10">
        <text>(sulfur carrier)-H + L-cysteine = (sulfur carrier)-SH + L-alanine</text>
        <dbReference type="Rhea" id="RHEA:43892"/>
        <dbReference type="Rhea" id="RHEA-COMP:14737"/>
        <dbReference type="Rhea" id="RHEA-COMP:14739"/>
        <dbReference type="ChEBI" id="CHEBI:29917"/>
        <dbReference type="ChEBI" id="CHEBI:35235"/>
        <dbReference type="ChEBI" id="CHEBI:57972"/>
        <dbReference type="ChEBI" id="CHEBI:64428"/>
        <dbReference type="EC" id="2.8.1.7"/>
    </reaction>
</comment>
<comment type="cofactor">
    <cofactor evidence="1 10">
        <name>pyridoxal 5'-phosphate</name>
        <dbReference type="ChEBI" id="CHEBI:597326"/>
    </cofactor>
</comment>
<dbReference type="Gene3D" id="3.40.640.10">
    <property type="entry name" value="Type I PLP-dependent aspartate aminotransferase-like (Major domain)"/>
    <property type="match status" value="1"/>
</dbReference>
<evidence type="ECO:0000313" key="12">
    <source>
        <dbReference type="EMBL" id="PRR78926.1"/>
    </source>
</evidence>
<evidence type="ECO:0000256" key="4">
    <source>
        <dbReference type="ARBA" id="ARBA00022679"/>
    </source>
</evidence>
<dbReference type="PANTHER" id="PTHR11601:SF34">
    <property type="entry name" value="CYSTEINE DESULFURASE"/>
    <property type="match status" value="1"/>
</dbReference>